<reference evidence="5" key="1">
    <citation type="journal article" date="2020" name="mSystems">
        <title>Genome- and Community-Level Interaction Insights into Carbon Utilization and Element Cycling Functions of Hydrothermarchaeota in Hydrothermal Sediment.</title>
        <authorList>
            <person name="Zhou Z."/>
            <person name="Liu Y."/>
            <person name="Xu W."/>
            <person name="Pan J."/>
            <person name="Luo Z.H."/>
            <person name="Li M."/>
        </authorList>
    </citation>
    <scope>NUCLEOTIDE SEQUENCE [LARGE SCALE GENOMIC DNA]</scope>
    <source>
        <strain evidence="5">SpSt-1182</strain>
    </source>
</reference>
<dbReference type="PANTHER" id="PTHR43075">
    <property type="entry name" value="FORMATE LYASE ACTIVATING ENZYME, PUTATIVE (AFU_ORTHOLOGUE AFUA_2G15630)-RELATED"/>
    <property type="match status" value="1"/>
</dbReference>
<dbReference type="InterPro" id="IPR058240">
    <property type="entry name" value="rSAM_sf"/>
</dbReference>
<keyword evidence="2" id="KW-0479">Metal-binding</keyword>
<dbReference type="SFLD" id="SFLDS00029">
    <property type="entry name" value="Radical_SAM"/>
    <property type="match status" value="1"/>
</dbReference>
<evidence type="ECO:0000256" key="4">
    <source>
        <dbReference type="ARBA" id="ARBA00023014"/>
    </source>
</evidence>
<organism evidence="5">
    <name type="scientific">candidate division WOR-3 bacterium</name>
    <dbReference type="NCBI Taxonomy" id="2052148"/>
    <lineage>
        <taxon>Bacteria</taxon>
        <taxon>Bacteria division WOR-3</taxon>
    </lineage>
</organism>
<evidence type="ECO:0000313" key="5">
    <source>
        <dbReference type="EMBL" id="HDQ98863.1"/>
    </source>
</evidence>
<dbReference type="InterPro" id="IPR040085">
    <property type="entry name" value="MJ0674-like"/>
</dbReference>
<comment type="caution">
    <text evidence="5">The sequence shown here is derived from an EMBL/GenBank/DDBJ whole genome shotgun (WGS) entry which is preliminary data.</text>
</comment>
<proteinExistence type="predicted"/>
<dbReference type="InterPro" id="IPR013785">
    <property type="entry name" value="Aldolase_TIM"/>
</dbReference>
<dbReference type="Gene3D" id="3.20.20.70">
    <property type="entry name" value="Aldolase class I"/>
    <property type="match status" value="1"/>
</dbReference>
<dbReference type="Pfam" id="PF13353">
    <property type="entry name" value="Fer4_12"/>
    <property type="match status" value="1"/>
</dbReference>
<dbReference type="PANTHER" id="PTHR43075:SF1">
    <property type="entry name" value="FORMATE LYASE ACTIVATING ENZYME, PUTATIVE (AFU_ORTHOLOGUE AFUA_2G15630)-RELATED"/>
    <property type="match status" value="1"/>
</dbReference>
<sequence length="106" mass="11314">MLCDACPLECRADRALGPGTCGAGDRFEVSTIQLHHWEEPPVSGTRGSGTVFFSHCNLSCRFCQNYTISQLGTGRPMSAAELEAAILDLVAAGAHNVNLVTPTQYT</sequence>
<dbReference type="InterPro" id="IPR007197">
    <property type="entry name" value="rSAM"/>
</dbReference>
<keyword evidence="1" id="KW-0949">S-adenosyl-L-methionine</keyword>
<dbReference type="AlphaFoldDB" id="A0A7V0T4Q5"/>
<dbReference type="GO" id="GO:0046872">
    <property type="term" value="F:metal ion binding"/>
    <property type="evidence" value="ECO:0007669"/>
    <property type="project" value="UniProtKB-KW"/>
</dbReference>
<accession>A0A7V0T4Q5</accession>
<name>A0A7V0T4Q5_UNCW3</name>
<dbReference type="GO" id="GO:0003824">
    <property type="term" value="F:catalytic activity"/>
    <property type="evidence" value="ECO:0007669"/>
    <property type="project" value="InterPro"/>
</dbReference>
<evidence type="ECO:0000256" key="1">
    <source>
        <dbReference type="ARBA" id="ARBA00022691"/>
    </source>
</evidence>
<evidence type="ECO:0000256" key="3">
    <source>
        <dbReference type="ARBA" id="ARBA00023004"/>
    </source>
</evidence>
<keyword evidence="4" id="KW-0411">Iron-sulfur</keyword>
<dbReference type="EMBL" id="DSBX01000033">
    <property type="protein sequence ID" value="HDQ98863.1"/>
    <property type="molecule type" value="Genomic_DNA"/>
</dbReference>
<protein>
    <submittedName>
        <fullName evidence="5">4Fe-4S cluster-binding domain-containing protein</fullName>
    </submittedName>
</protein>
<dbReference type="Proteomes" id="UP000885672">
    <property type="component" value="Unassembled WGS sequence"/>
</dbReference>
<evidence type="ECO:0000256" key="2">
    <source>
        <dbReference type="ARBA" id="ARBA00022723"/>
    </source>
</evidence>
<dbReference type="SUPFAM" id="SSF102114">
    <property type="entry name" value="Radical SAM enzymes"/>
    <property type="match status" value="1"/>
</dbReference>
<dbReference type="GO" id="GO:0051536">
    <property type="term" value="F:iron-sulfur cluster binding"/>
    <property type="evidence" value="ECO:0007669"/>
    <property type="project" value="UniProtKB-KW"/>
</dbReference>
<feature type="non-terminal residue" evidence="5">
    <location>
        <position position="106"/>
    </location>
</feature>
<gene>
    <name evidence="5" type="ORF">ENN51_01050</name>
</gene>
<keyword evidence="3" id="KW-0408">Iron</keyword>